<reference evidence="2" key="1">
    <citation type="submission" date="2019-03" db="EMBL/GenBank/DDBJ databases">
        <title>Long read genome sequence of the mycoparasitic Pythium oligandrum ATCC 38472 isolated from sugarbeet rhizosphere.</title>
        <authorList>
            <person name="Gaulin E."/>
        </authorList>
    </citation>
    <scope>NUCLEOTIDE SEQUENCE</scope>
    <source>
        <strain evidence="2">ATCC 38472_TT</strain>
    </source>
</reference>
<evidence type="ECO:0000313" key="3">
    <source>
        <dbReference type="Proteomes" id="UP000794436"/>
    </source>
</evidence>
<sequence>MNAFYIRRATVSDAEMLGRIAARTFTDTFGHLYKPQDLETYLATAYAKMQKEIEDSNKYTVFLFPSEEAKTPCGFSMVSDGSVRPGDEDKNADKYLELKRFYMEKEFHGTGAASVLMKHVMEVNNQAKNRPIVWLIVWENNFRAHNFYKKYGFHETGEHFYQVGEHMDREFVFSLQQPELLE</sequence>
<dbReference type="Gene3D" id="3.40.630.30">
    <property type="match status" value="1"/>
</dbReference>
<dbReference type="Pfam" id="PF00583">
    <property type="entry name" value="Acetyltransf_1"/>
    <property type="match status" value="1"/>
</dbReference>
<accession>A0A8K1CGF5</accession>
<dbReference type="GO" id="GO:0016747">
    <property type="term" value="F:acyltransferase activity, transferring groups other than amino-acyl groups"/>
    <property type="evidence" value="ECO:0007669"/>
    <property type="project" value="InterPro"/>
</dbReference>
<name>A0A8K1CGF5_PYTOL</name>
<dbReference type="PROSITE" id="PS51186">
    <property type="entry name" value="GNAT"/>
    <property type="match status" value="1"/>
</dbReference>
<gene>
    <name evidence="2" type="ORF">Poli38472_005187</name>
</gene>
<evidence type="ECO:0000313" key="2">
    <source>
        <dbReference type="EMBL" id="TMW62569.1"/>
    </source>
</evidence>
<proteinExistence type="predicted"/>
<dbReference type="Proteomes" id="UP000794436">
    <property type="component" value="Unassembled WGS sequence"/>
</dbReference>
<dbReference type="InterPro" id="IPR000182">
    <property type="entry name" value="GNAT_dom"/>
</dbReference>
<keyword evidence="3" id="KW-1185">Reference proteome</keyword>
<comment type="caution">
    <text evidence="2">The sequence shown here is derived from an EMBL/GenBank/DDBJ whole genome shotgun (WGS) entry which is preliminary data.</text>
</comment>
<organism evidence="2 3">
    <name type="scientific">Pythium oligandrum</name>
    <name type="common">Mycoparasitic fungus</name>
    <dbReference type="NCBI Taxonomy" id="41045"/>
    <lineage>
        <taxon>Eukaryota</taxon>
        <taxon>Sar</taxon>
        <taxon>Stramenopiles</taxon>
        <taxon>Oomycota</taxon>
        <taxon>Peronosporomycetes</taxon>
        <taxon>Pythiales</taxon>
        <taxon>Pythiaceae</taxon>
        <taxon>Pythium</taxon>
    </lineage>
</organism>
<feature type="domain" description="N-acetyltransferase" evidence="1">
    <location>
        <begin position="4"/>
        <end position="178"/>
    </location>
</feature>
<dbReference type="OrthoDB" id="2155027at2759"/>
<dbReference type="AlphaFoldDB" id="A0A8K1CGF5"/>
<protein>
    <recommendedName>
        <fullName evidence="1">N-acetyltransferase domain-containing protein</fullName>
    </recommendedName>
</protein>
<dbReference type="InterPro" id="IPR016181">
    <property type="entry name" value="Acyl_CoA_acyltransferase"/>
</dbReference>
<dbReference type="SUPFAM" id="SSF55729">
    <property type="entry name" value="Acyl-CoA N-acyltransferases (Nat)"/>
    <property type="match status" value="1"/>
</dbReference>
<dbReference type="EMBL" id="SPLM01000073">
    <property type="protein sequence ID" value="TMW62569.1"/>
    <property type="molecule type" value="Genomic_DNA"/>
</dbReference>
<evidence type="ECO:0000259" key="1">
    <source>
        <dbReference type="PROSITE" id="PS51186"/>
    </source>
</evidence>